<feature type="coiled-coil region" evidence="1">
    <location>
        <begin position="230"/>
        <end position="257"/>
    </location>
</feature>
<dbReference type="RefSeq" id="WP_108292735.1">
    <property type="nucleotide sequence ID" value="NZ_CAAAIR010000007.1"/>
</dbReference>
<dbReference type="Proteomes" id="UP000270757">
    <property type="component" value="Unassembled WGS sequence"/>
</dbReference>
<dbReference type="GeneID" id="48947643"/>
<name>A0A3A5L373_9GAMM</name>
<reference evidence="4 7" key="2">
    <citation type="submission" date="2018-04" db="EMBL/GenBank/DDBJ databases">
        <title>Whole genome sequence comparison of clinical and drinking water Legionella pneumophila isolates.</title>
        <authorList>
            <person name="Garner E."/>
        </authorList>
    </citation>
    <scope>NUCLEOTIDE SEQUENCE [LARGE SCALE GENOMIC DNA]</scope>
    <source>
        <strain evidence="4 7">WH02</strain>
    </source>
</reference>
<accession>A0A3A5L373</accession>
<evidence type="ECO:0000313" key="4">
    <source>
        <dbReference type="EMBL" id="TID43253.1"/>
    </source>
</evidence>
<evidence type="ECO:0000256" key="1">
    <source>
        <dbReference type="SAM" id="Coils"/>
    </source>
</evidence>
<sequence length="413" mass="47109">MKETIPEQIHALKTRITALGKLKTIHPAAHWSPQELIHRPTYIEVPLHQTNMLNKAKQAEAAAQRELDSELKLMRTYLATQAPAPLPEKKITRLFNKFYSDLAFETDNLNSLFDNYDPFVGETLMPITTASELKNFILEITRFDYDLRLALGRAQALISAIVTSLELYYPLVSTNPTRCGIIENKILLLDKLCKLIEQKHEQYTLCKSKVRQHIQTAQGNAEIQQNYKAMAIETKEARELKEKNKKSRQEALSLALKTKVIDGNSVWLAADLFDFAIKKMRAQQTILADRAKTNPRYVKASDIANKLCNDLQQLRRDYFDEGTIQDIDALKEAYEGLIRDARTELANHRGVNRYVVDALAYLNTRAGGCFAFFKGPKTHSERKLNGLLHDLNEIDFPNLKDNRPLQQVPSSPC</sequence>
<evidence type="ECO:0000313" key="3">
    <source>
        <dbReference type="EMBL" id="RJT46236.1"/>
    </source>
</evidence>
<keyword evidence="5" id="KW-1185">Reference proteome</keyword>
<comment type="caution">
    <text evidence="3">The sequence shown here is derived from an EMBL/GenBank/DDBJ whole genome shotgun (WGS) entry which is preliminary data.</text>
</comment>
<gene>
    <name evidence="3" type="ORF">D6J04_09300</name>
    <name evidence="2" type="ORF">DB745_05520</name>
    <name evidence="4" type="ORF">DIZ81_07120</name>
</gene>
<evidence type="ECO:0000313" key="5">
    <source>
        <dbReference type="Proteomes" id="UP000251035"/>
    </source>
</evidence>
<dbReference type="EMBL" id="QZWB01000009">
    <property type="protein sequence ID" value="RJT46236.1"/>
    <property type="molecule type" value="Genomic_DNA"/>
</dbReference>
<dbReference type="EMBL" id="QFGG01000005">
    <property type="protein sequence ID" value="TID43253.1"/>
    <property type="molecule type" value="Genomic_DNA"/>
</dbReference>
<proteinExistence type="predicted"/>
<dbReference type="Proteomes" id="UP000251035">
    <property type="component" value="Unassembled WGS sequence"/>
</dbReference>
<dbReference type="AlphaFoldDB" id="A0A3A5L373"/>
<reference evidence="2 5" key="1">
    <citation type="submission" date="2018-04" db="EMBL/GenBank/DDBJ databases">
        <title>Whole genome sequence comparison of clinical and drinking water Legionella pneumophila isolates associated with the Flint Water Crisis.</title>
        <authorList>
            <person name="Garner E."/>
            <person name="Brown C."/>
            <person name="Schwake O."/>
            <person name="Coil D."/>
            <person name="Jospin G."/>
            <person name="Eisen J."/>
            <person name="Edwards M."/>
            <person name="Pruden A."/>
        </authorList>
    </citation>
    <scope>NUCLEOTIDE SEQUENCE [LARGE SCALE GENOMIC DNA]</scope>
    <source>
        <strain evidence="2 5">Genessee03</strain>
    </source>
</reference>
<evidence type="ECO:0000313" key="7">
    <source>
        <dbReference type="Proteomes" id="UP000306421"/>
    </source>
</evidence>
<evidence type="ECO:0000313" key="6">
    <source>
        <dbReference type="Proteomes" id="UP000270757"/>
    </source>
</evidence>
<evidence type="ECO:0000313" key="2">
    <source>
        <dbReference type="EMBL" id="PUT48428.1"/>
    </source>
</evidence>
<dbReference type="Proteomes" id="UP000306421">
    <property type="component" value="Unassembled WGS sequence"/>
</dbReference>
<keyword evidence="1" id="KW-0175">Coiled coil</keyword>
<organism evidence="3 6">
    <name type="scientific">Legionella taurinensis</name>
    <dbReference type="NCBI Taxonomy" id="70611"/>
    <lineage>
        <taxon>Bacteria</taxon>
        <taxon>Pseudomonadati</taxon>
        <taxon>Pseudomonadota</taxon>
        <taxon>Gammaproteobacteria</taxon>
        <taxon>Legionellales</taxon>
        <taxon>Legionellaceae</taxon>
        <taxon>Legionella</taxon>
    </lineage>
</organism>
<protein>
    <submittedName>
        <fullName evidence="3">Uncharacterized protein</fullName>
    </submittedName>
</protein>
<dbReference type="OrthoDB" id="5652856at2"/>
<reference evidence="3 6" key="3">
    <citation type="submission" date="2018-09" db="EMBL/GenBank/DDBJ databases">
        <title>Draft genome sequences of Legionella taurinensis isolated from water samples.</title>
        <authorList>
            <person name="Chakeri A."/>
            <person name="Allerberger F."/>
            <person name="Kundi M."/>
            <person name="Ruppitsch W."/>
            <person name="Schmid D."/>
        </authorList>
    </citation>
    <scope>NUCLEOTIDE SEQUENCE [LARGE SCALE GENOMIC DNA]</scope>
    <source>
        <strain evidence="3 6">4570-18-6</strain>
    </source>
</reference>
<dbReference type="EMBL" id="QCXM01000004">
    <property type="protein sequence ID" value="PUT48428.1"/>
    <property type="molecule type" value="Genomic_DNA"/>
</dbReference>